<dbReference type="PANTHER" id="PTHR10000:SF8">
    <property type="entry name" value="HAD SUPERFAMILY HYDROLASE-LIKE, TYPE 3"/>
    <property type="match status" value="1"/>
</dbReference>
<dbReference type="GO" id="GO:0005829">
    <property type="term" value="C:cytosol"/>
    <property type="evidence" value="ECO:0007669"/>
    <property type="project" value="TreeGrafter"/>
</dbReference>
<comment type="similarity">
    <text evidence="2">Belongs to the HAD-like hydrolase superfamily. Cof family.</text>
</comment>
<evidence type="ECO:0000256" key="1">
    <source>
        <dbReference type="ARBA" id="ARBA00001946"/>
    </source>
</evidence>
<dbReference type="InterPro" id="IPR000150">
    <property type="entry name" value="Cof"/>
</dbReference>
<evidence type="ECO:0000313" key="4">
    <source>
        <dbReference type="Proteomes" id="UP000007756"/>
    </source>
</evidence>
<dbReference type="PATRIC" id="fig|722438.3.peg.482"/>
<dbReference type="AlphaFoldDB" id="A0A0H3DNA0"/>
<dbReference type="NCBIfam" id="TIGR01484">
    <property type="entry name" value="HAD-SF-IIB"/>
    <property type="match status" value="1"/>
</dbReference>
<dbReference type="STRING" id="722438.F539_02405"/>
<dbReference type="GO" id="GO:0016791">
    <property type="term" value="F:phosphatase activity"/>
    <property type="evidence" value="ECO:0007669"/>
    <property type="project" value="UniProtKB-ARBA"/>
</dbReference>
<protein>
    <submittedName>
        <fullName evidence="3">Cof-like hydrolase</fullName>
    </submittedName>
</protein>
<evidence type="ECO:0000256" key="2">
    <source>
        <dbReference type="ARBA" id="ARBA00034778"/>
    </source>
</evidence>
<dbReference type="eggNOG" id="COG0561">
    <property type="taxonomic scope" value="Bacteria"/>
</dbReference>
<dbReference type="PaxDb" id="722438-MPNE_0500"/>
<proteinExistence type="inferred from homology"/>
<evidence type="ECO:0000313" key="3">
    <source>
        <dbReference type="EMBL" id="ADK86696.1"/>
    </source>
</evidence>
<sequence>MTKTSKASGLSWFFCDLDGTLLRYQNNQHLIEPTTKRAVAQLVESGANFVVATGRKPSDVRNIYKELGIEQASPYLIANNGAVVWDLKRNSYLNKQTLSLSDFDLIDHINQTLNQLNHEYGCILYGLNDQVYFYHIHAPDSQAFKQYFAFYEGEFVQNQYLEIDGLKTEYNLVKAIWFFKEVHQQKAVIAQHFTNQERLVITSAHSFELVPLNVSKGHAINLIKQQVKITDNQIMVLGDSYNDLPMFQHGVVKVTNHLAPDNLKQLATRVYDLPASLFVGQALNDYFKFD</sequence>
<dbReference type="KEGG" id="mpj:MPNE_0500"/>
<dbReference type="InterPro" id="IPR036412">
    <property type="entry name" value="HAD-like_sf"/>
</dbReference>
<dbReference type="Pfam" id="PF08282">
    <property type="entry name" value="Hydrolase_3"/>
    <property type="match status" value="1"/>
</dbReference>
<comment type="cofactor">
    <cofactor evidence="1">
        <name>Mg(2+)</name>
        <dbReference type="ChEBI" id="CHEBI:18420"/>
    </cofactor>
</comment>
<dbReference type="PANTHER" id="PTHR10000">
    <property type="entry name" value="PHOSPHOSERINE PHOSPHATASE"/>
    <property type="match status" value="1"/>
</dbReference>
<dbReference type="Proteomes" id="UP000007756">
    <property type="component" value="Chromosome"/>
</dbReference>
<dbReference type="EMBL" id="CP002077">
    <property type="protein sequence ID" value="ADK86696.1"/>
    <property type="molecule type" value="Genomic_DNA"/>
</dbReference>
<dbReference type="RefSeq" id="WP_014325526.1">
    <property type="nucleotide sequence ID" value="NZ_CP010546.1"/>
</dbReference>
<reference evidence="3 4" key="1">
    <citation type="journal article" date="2010" name="Appl. Environ. Microbiol.">
        <title>Targeted chromosomal knockouts in Mycoplasma pneumoniae.</title>
        <authorList>
            <person name="Krishnakumar R."/>
            <person name="Assad-Garcia N."/>
            <person name="Benders G.A."/>
            <person name="Phan Q."/>
            <person name="Montague M.G."/>
            <person name="Glass J.I."/>
        </authorList>
    </citation>
    <scope>NUCLEOTIDE SEQUENCE [LARGE SCALE GENOMIC DNA]</scope>
    <source>
        <strain evidence="4">ATCC 15531 / DSM 22911 / NBRC 14401 / NCTC 10119 / FH</strain>
    </source>
</reference>
<dbReference type="InterPro" id="IPR006379">
    <property type="entry name" value="HAD-SF_hydro_IIB"/>
</dbReference>
<dbReference type="GO" id="GO:0000287">
    <property type="term" value="F:magnesium ion binding"/>
    <property type="evidence" value="ECO:0007669"/>
    <property type="project" value="TreeGrafter"/>
</dbReference>
<keyword evidence="3" id="KW-0378">Hydrolase</keyword>
<dbReference type="GeneID" id="66608906"/>
<name>A0A0H3DNA0_MYCPB</name>
<dbReference type="HOGENOM" id="CLU_044146_0_1_14"/>
<dbReference type="Gene3D" id="3.30.1240.10">
    <property type="match status" value="1"/>
</dbReference>
<organism evidence="3 4">
    <name type="scientific">Mycoplasmoides pneumoniae (strain ATCC 15531 / DSM 23978 / CIP 103766 / NBRC 14401 / NCTC 10119 / FH)</name>
    <name type="common">Mycoplasma pneumoniae</name>
    <dbReference type="NCBI Taxonomy" id="722438"/>
    <lineage>
        <taxon>Bacteria</taxon>
        <taxon>Bacillati</taxon>
        <taxon>Mycoplasmatota</taxon>
        <taxon>Mycoplasmoidales</taxon>
        <taxon>Mycoplasmoidaceae</taxon>
        <taxon>Mycoplasmoides</taxon>
    </lineage>
</organism>
<dbReference type="SUPFAM" id="SSF56784">
    <property type="entry name" value="HAD-like"/>
    <property type="match status" value="1"/>
</dbReference>
<accession>A0A0H3DNA0</accession>
<gene>
    <name evidence="3" type="ordered locus">MPNE_0500</name>
</gene>
<dbReference type="Gene3D" id="3.40.50.1000">
    <property type="entry name" value="HAD superfamily/HAD-like"/>
    <property type="match status" value="1"/>
</dbReference>
<dbReference type="InterPro" id="IPR023214">
    <property type="entry name" value="HAD_sf"/>
</dbReference>
<dbReference type="NCBIfam" id="TIGR00099">
    <property type="entry name" value="Cof-subfamily"/>
    <property type="match status" value="1"/>
</dbReference>